<comment type="caution">
    <text evidence="7">The sequence shown here is derived from an EMBL/GenBank/DDBJ whole genome shotgun (WGS) entry which is preliminary data.</text>
</comment>
<evidence type="ECO:0000313" key="7">
    <source>
        <dbReference type="EMBL" id="KAJ8304699.1"/>
    </source>
</evidence>
<dbReference type="Gene3D" id="4.10.40.20">
    <property type="match status" value="1"/>
</dbReference>
<evidence type="ECO:0000256" key="1">
    <source>
        <dbReference type="ARBA" id="ARBA00004613"/>
    </source>
</evidence>
<reference evidence="7 8" key="1">
    <citation type="submission" date="2022-12" db="EMBL/GenBank/DDBJ databases">
        <title>Chromosome-level genome of Tegillarca granosa.</title>
        <authorList>
            <person name="Kim J."/>
        </authorList>
    </citation>
    <scope>NUCLEOTIDE SEQUENCE [LARGE SCALE GENOMIC DNA]</scope>
    <source>
        <strain evidence="7">Teg-2019</strain>
        <tissue evidence="7">Adductor muscle</tissue>
    </source>
</reference>
<dbReference type="PROSITE" id="PS51323">
    <property type="entry name" value="IGFBP_N_2"/>
    <property type="match status" value="1"/>
</dbReference>
<dbReference type="SMART" id="SM00121">
    <property type="entry name" value="IB"/>
    <property type="match status" value="1"/>
</dbReference>
<dbReference type="InterPro" id="IPR009030">
    <property type="entry name" value="Growth_fac_rcpt_cys_sf"/>
</dbReference>
<dbReference type="EMBL" id="JARBDR010000903">
    <property type="protein sequence ID" value="KAJ8304699.1"/>
    <property type="molecule type" value="Genomic_DNA"/>
</dbReference>
<keyword evidence="3 5" id="KW-0732">Signal</keyword>
<dbReference type="InterPro" id="IPR000867">
    <property type="entry name" value="IGFBP-like"/>
</dbReference>
<dbReference type="PANTHER" id="PTHR14186:SF20">
    <property type="entry name" value="CYSTEINE-RICH MOTOR NEURON 1 PROTEIN-LIKE"/>
    <property type="match status" value="1"/>
</dbReference>
<feature type="chain" id="PRO_5045160856" description="IGFBP N-terminal domain-containing protein" evidence="5">
    <location>
        <begin position="16"/>
        <end position="110"/>
    </location>
</feature>
<evidence type="ECO:0000256" key="5">
    <source>
        <dbReference type="SAM" id="SignalP"/>
    </source>
</evidence>
<dbReference type="Pfam" id="PF00219">
    <property type="entry name" value="IGFBP"/>
    <property type="match status" value="1"/>
</dbReference>
<accession>A0ABQ9EHD3</accession>
<proteinExistence type="predicted"/>
<evidence type="ECO:0000259" key="6">
    <source>
        <dbReference type="PROSITE" id="PS51323"/>
    </source>
</evidence>
<dbReference type="InterPro" id="IPR011390">
    <property type="entry name" value="IGFBP_rP_mac25"/>
</dbReference>
<name>A0ABQ9EHD3_TEGGR</name>
<keyword evidence="2" id="KW-0964">Secreted</keyword>
<dbReference type="SUPFAM" id="SSF57184">
    <property type="entry name" value="Growth factor receptor domain"/>
    <property type="match status" value="1"/>
</dbReference>
<keyword evidence="8" id="KW-1185">Reference proteome</keyword>
<sequence length="110" mass="12203">MVLAMCIYFLKSVSCELHCPSCDRIHCNPRTPTRLKCKGGVTTGICNCCPKCAKVVGERCGGDFSYLGKCDHGLYCHINKIFPKYLNVFATKRKPEGICKTAYDTDIGRS</sequence>
<feature type="signal peptide" evidence="5">
    <location>
        <begin position="1"/>
        <end position="15"/>
    </location>
</feature>
<organism evidence="7 8">
    <name type="scientific">Tegillarca granosa</name>
    <name type="common">Malaysian cockle</name>
    <name type="synonym">Anadara granosa</name>
    <dbReference type="NCBI Taxonomy" id="220873"/>
    <lineage>
        <taxon>Eukaryota</taxon>
        <taxon>Metazoa</taxon>
        <taxon>Spiralia</taxon>
        <taxon>Lophotrochozoa</taxon>
        <taxon>Mollusca</taxon>
        <taxon>Bivalvia</taxon>
        <taxon>Autobranchia</taxon>
        <taxon>Pteriomorphia</taxon>
        <taxon>Arcoida</taxon>
        <taxon>Arcoidea</taxon>
        <taxon>Arcidae</taxon>
        <taxon>Tegillarca</taxon>
    </lineage>
</organism>
<keyword evidence="4" id="KW-1015">Disulfide bond</keyword>
<comment type="subcellular location">
    <subcellularLocation>
        <location evidence="1">Secreted</location>
    </subcellularLocation>
</comment>
<evidence type="ECO:0000256" key="4">
    <source>
        <dbReference type="ARBA" id="ARBA00023157"/>
    </source>
</evidence>
<dbReference type="Proteomes" id="UP001217089">
    <property type="component" value="Unassembled WGS sequence"/>
</dbReference>
<feature type="domain" description="IGFBP N-terminal" evidence="6">
    <location>
        <begin position="15"/>
        <end position="102"/>
    </location>
</feature>
<gene>
    <name evidence="7" type="ORF">KUTeg_018282</name>
</gene>
<evidence type="ECO:0000256" key="2">
    <source>
        <dbReference type="ARBA" id="ARBA00022525"/>
    </source>
</evidence>
<evidence type="ECO:0000256" key="3">
    <source>
        <dbReference type="ARBA" id="ARBA00022729"/>
    </source>
</evidence>
<protein>
    <recommendedName>
        <fullName evidence="6">IGFBP N-terminal domain-containing protein</fullName>
    </recommendedName>
</protein>
<dbReference type="PANTHER" id="PTHR14186">
    <property type="entry name" value="INSULIN-LIKE GROWTH FACTOR BINDING PROTEIN-RELATED"/>
    <property type="match status" value="1"/>
</dbReference>
<evidence type="ECO:0000313" key="8">
    <source>
        <dbReference type="Proteomes" id="UP001217089"/>
    </source>
</evidence>